<evidence type="ECO:0000256" key="1">
    <source>
        <dbReference type="SAM" id="Phobius"/>
    </source>
</evidence>
<reference evidence="3" key="1">
    <citation type="submission" date="2011-08" db="EMBL/GenBank/DDBJ databases">
        <authorList>
            <person name="Rombauts S."/>
        </authorList>
    </citation>
    <scope>NUCLEOTIDE SEQUENCE</scope>
    <source>
        <strain evidence="3">London</strain>
    </source>
</reference>
<evidence type="ECO:0000313" key="3">
    <source>
        <dbReference type="Proteomes" id="UP000015104"/>
    </source>
</evidence>
<sequence>MSTIRSNGAASLYDYYIQSNQFFSVIERSTDYVKVFKFIGMIGLCEKIYMTILYTGTLINELMGKNDFFDETNNRILFNLFTTIDQLFIFHDWFTFDPFLFSSAFDEIWKTLPFSNATTHKIESQLTYCKLNFTILTLSQFILCYALLFHDPLVEQKKVSNLTYISKVFNVLGYGYSLFIVNHLLITGVFLHSGFVSLSSILDSLVNYSKTKLCLSKQHLRPKIICYYRNVYNFLGQLTDLTDRSHRMFIGTFYLTCVPKMVTMVYDIVFTGAEFKIFHIAEACANVIRLIVITNSVAEIPNYTANFWKTIYSFSIVCTDSPSMNEANLFLEASLNQNYGIKIFSSKVITYAIVPTIITTIATYFIGIASYQRSRIYACFDKANDTKCLVD</sequence>
<dbReference type="Proteomes" id="UP000015104">
    <property type="component" value="Unassembled WGS sequence"/>
</dbReference>
<name>T1KJS0_TETUR</name>
<reference evidence="2" key="2">
    <citation type="submission" date="2015-06" db="UniProtKB">
        <authorList>
            <consortium name="EnsemblMetazoa"/>
        </authorList>
    </citation>
    <scope>IDENTIFICATION</scope>
</reference>
<keyword evidence="3" id="KW-1185">Reference proteome</keyword>
<evidence type="ECO:0008006" key="4">
    <source>
        <dbReference type="Google" id="ProtNLM"/>
    </source>
</evidence>
<dbReference type="HOGENOM" id="CLU_706636_0_0_1"/>
<keyword evidence="1" id="KW-1133">Transmembrane helix</keyword>
<protein>
    <recommendedName>
        <fullName evidence="4">Gustatory receptor</fullName>
    </recommendedName>
</protein>
<dbReference type="EMBL" id="CAEY01000163">
    <property type="status" value="NOT_ANNOTATED_CDS"/>
    <property type="molecule type" value="Genomic_DNA"/>
</dbReference>
<dbReference type="EnsemblMetazoa" id="tetur13g00950.1">
    <property type="protein sequence ID" value="tetur13g00950.1"/>
    <property type="gene ID" value="tetur13g00950"/>
</dbReference>
<keyword evidence="1" id="KW-0812">Transmembrane</keyword>
<dbReference type="AlphaFoldDB" id="T1KJS0"/>
<feature type="transmembrane region" description="Helical" evidence="1">
    <location>
        <begin position="131"/>
        <end position="148"/>
    </location>
</feature>
<proteinExistence type="predicted"/>
<evidence type="ECO:0000313" key="2">
    <source>
        <dbReference type="EnsemblMetazoa" id="tetur13g00950.1"/>
    </source>
</evidence>
<feature type="transmembrane region" description="Helical" evidence="1">
    <location>
        <begin position="348"/>
        <end position="371"/>
    </location>
</feature>
<feature type="transmembrane region" description="Helical" evidence="1">
    <location>
        <begin position="168"/>
        <end position="191"/>
    </location>
</feature>
<organism evidence="2 3">
    <name type="scientific">Tetranychus urticae</name>
    <name type="common">Two-spotted spider mite</name>
    <dbReference type="NCBI Taxonomy" id="32264"/>
    <lineage>
        <taxon>Eukaryota</taxon>
        <taxon>Metazoa</taxon>
        <taxon>Ecdysozoa</taxon>
        <taxon>Arthropoda</taxon>
        <taxon>Chelicerata</taxon>
        <taxon>Arachnida</taxon>
        <taxon>Acari</taxon>
        <taxon>Acariformes</taxon>
        <taxon>Trombidiformes</taxon>
        <taxon>Prostigmata</taxon>
        <taxon>Eleutherengona</taxon>
        <taxon>Raphignathae</taxon>
        <taxon>Tetranychoidea</taxon>
        <taxon>Tetranychidae</taxon>
        <taxon>Tetranychus</taxon>
    </lineage>
</organism>
<accession>T1KJS0</accession>
<keyword evidence="1" id="KW-0472">Membrane</keyword>